<gene>
    <name evidence="2" type="ORF">GCM10012280_28460</name>
</gene>
<sequence>MPVIVTNSYAGTAAADPEVEDAARGVGTTGRTAHRGVHPRARRPRRRHQPRRRPSGGSCGGGSTGGPDRVAAQWAEDHGITK</sequence>
<dbReference type="AlphaFoldDB" id="A0A918DXA0"/>
<comment type="caution">
    <text evidence="2">The sequence shown here is derived from an EMBL/GenBank/DDBJ whole genome shotgun (WGS) entry which is preliminary data.</text>
</comment>
<evidence type="ECO:0000256" key="1">
    <source>
        <dbReference type="SAM" id="MobiDB-lite"/>
    </source>
</evidence>
<keyword evidence="3" id="KW-1185">Reference proteome</keyword>
<dbReference type="Proteomes" id="UP000641932">
    <property type="component" value="Unassembled WGS sequence"/>
</dbReference>
<evidence type="ECO:0000313" key="2">
    <source>
        <dbReference type="EMBL" id="GGO88202.1"/>
    </source>
</evidence>
<proteinExistence type="predicted"/>
<feature type="compositionally biased region" description="Polar residues" evidence="1">
    <location>
        <begin position="1"/>
        <end position="10"/>
    </location>
</feature>
<feature type="region of interest" description="Disordered" evidence="1">
    <location>
        <begin position="1"/>
        <end position="82"/>
    </location>
</feature>
<evidence type="ECO:0000313" key="3">
    <source>
        <dbReference type="Proteomes" id="UP000641932"/>
    </source>
</evidence>
<reference evidence="2" key="2">
    <citation type="submission" date="2020-09" db="EMBL/GenBank/DDBJ databases">
        <authorList>
            <person name="Sun Q."/>
            <person name="Zhou Y."/>
        </authorList>
    </citation>
    <scope>NUCLEOTIDE SEQUENCE</scope>
    <source>
        <strain evidence="2">CGMCC 4.7201</strain>
    </source>
</reference>
<name>A0A918DXA0_9ACTN</name>
<protein>
    <submittedName>
        <fullName evidence="2">Uncharacterized protein</fullName>
    </submittedName>
</protein>
<accession>A0A918DXA0</accession>
<reference evidence="2" key="1">
    <citation type="journal article" date="2014" name="Int. J. Syst. Evol. Microbiol.">
        <title>Complete genome sequence of Corynebacterium casei LMG S-19264T (=DSM 44701T), isolated from a smear-ripened cheese.</title>
        <authorList>
            <consortium name="US DOE Joint Genome Institute (JGI-PGF)"/>
            <person name="Walter F."/>
            <person name="Albersmeier A."/>
            <person name="Kalinowski J."/>
            <person name="Ruckert C."/>
        </authorList>
    </citation>
    <scope>NUCLEOTIDE SEQUENCE</scope>
    <source>
        <strain evidence="2">CGMCC 4.7201</strain>
    </source>
</reference>
<feature type="compositionally biased region" description="Basic residues" evidence="1">
    <location>
        <begin position="32"/>
        <end position="54"/>
    </location>
</feature>
<organism evidence="2 3">
    <name type="scientific">Wenjunlia tyrosinilytica</name>
    <dbReference type="NCBI Taxonomy" id="1544741"/>
    <lineage>
        <taxon>Bacteria</taxon>
        <taxon>Bacillati</taxon>
        <taxon>Actinomycetota</taxon>
        <taxon>Actinomycetes</taxon>
        <taxon>Kitasatosporales</taxon>
        <taxon>Streptomycetaceae</taxon>
        <taxon>Wenjunlia</taxon>
    </lineage>
</organism>
<dbReference type="EMBL" id="BMMS01000011">
    <property type="protein sequence ID" value="GGO88202.1"/>
    <property type="molecule type" value="Genomic_DNA"/>
</dbReference>